<dbReference type="InterPro" id="IPR036259">
    <property type="entry name" value="MFS_trans_sf"/>
</dbReference>
<dbReference type="Proteomes" id="UP000237378">
    <property type="component" value="Unassembled WGS sequence"/>
</dbReference>
<dbReference type="InterPro" id="IPR020846">
    <property type="entry name" value="MFS_dom"/>
</dbReference>
<feature type="compositionally biased region" description="Basic and acidic residues" evidence="7">
    <location>
        <begin position="441"/>
        <end position="452"/>
    </location>
</feature>
<feature type="transmembrane region" description="Helical" evidence="8">
    <location>
        <begin position="384"/>
        <end position="406"/>
    </location>
</feature>
<dbReference type="GO" id="GO:0005886">
    <property type="term" value="C:plasma membrane"/>
    <property type="evidence" value="ECO:0007669"/>
    <property type="project" value="UniProtKB-SubCell"/>
</dbReference>
<evidence type="ECO:0000313" key="10">
    <source>
        <dbReference type="EMBL" id="POG13335.1"/>
    </source>
</evidence>
<dbReference type="Pfam" id="PF07690">
    <property type="entry name" value="MFS_1"/>
    <property type="match status" value="2"/>
</dbReference>
<feature type="transmembrane region" description="Helical" evidence="8">
    <location>
        <begin position="55"/>
        <end position="73"/>
    </location>
</feature>
<evidence type="ECO:0000256" key="2">
    <source>
        <dbReference type="ARBA" id="ARBA00022475"/>
    </source>
</evidence>
<comment type="caution">
    <text evidence="10">The sequence shown here is derived from an EMBL/GenBank/DDBJ whole genome shotgun (WGS) entry which is preliminary data.</text>
</comment>
<keyword evidence="3 8" id="KW-0812">Transmembrane</keyword>
<dbReference type="PANTHER" id="PTHR11662:SF399">
    <property type="entry name" value="FI19708P1-RELATED"/>
    <property type="match status" value="1"/>
</dbReference>
<feature type="transmembrane region" description="Helical" evidence="8">
    <location>
        <begin position="290"/>
        <end position="314"/>
    </location>
</feature>
<reference evidence="10 11" key="2">
    <citation type="submission" date="2018-03" db="EMBL/GenBank/DDBJ databases">
        <title>Draft genome of Pseudomonas putida strain KH-18-2.</title>
        <authorList>
            <person name="Yoshizawa S."/>
            <person name="Khan N.H."/>
            <person name="Nishimura M."/>
            <person name="Chiura H.X."/>
            <person name="Ogura Y."/>
            <person name="Hayashi T."/>
            <person name="Kogure K."/>
        </authorList>
    </citation>
    <scope>NUCLEOTIDE SEQUENCE [LARGE SCALE GENOMIC DNA]</scope>
    <source>
        <strain evidence="10 11">KH-18-2</strain>
    </source>
</reference>
<feature type="transmembrane region" description="Helical" evidence="8">
    <location>
        <begin position="110"/>
        <end position="130"/>
    </location>
</feature>
<dbReference type="GO" id="GO:0022857">
    <property type="term" value="F:transmembrane transporter activity"/>
    <property type="evidence" value="ECO:0007669"/>
    <property type="project" value="InterPro"/>
</dbReference>
<organism evidence="10 11">
    <name type="scientific">Pseudomonas putida</name>
    <name type="common">Arthrobacter siderocapsulatus</name>
    <dbReference type="NCBI Taxonomy" id="303"/>
    <lineage>
        <taxon>Bacteria</taxon>
        <taxon>Pseudomonadati</taxon>
        <taxon>Pseudomonadota</taxon>
        <taxon>Gammaproteobacteria</taxon>
        <taxon>Pseudomonadales</taxon>
        <taxon>Pseudomonadaceae</taxon>
        <taxon>Pseudomonas</taxon>
    </lineage>
</organism>
<dbReference type="InterPro" id="IPR050382">
    <property type="entry name" value="MFS_Na/Anion_cotransporter"/>
</dbReference>
<evidence type="ECO:0000256" key="4">
    <source>
        <dbReference type="ARBA" id="ARBA00022989"/>
    </source>
</evidence>
<feature type="transmembrane region" description="Helical" evidence="8">
    <location>
        <begin position="151"/>
        <end position="171"/>
    </location>
</feature>
<evidence type="ECO:0000256" key="3">
    <source>
        <dbReference type="ARBA" id="ARBA00022692"/>
    </source>
</evidence>
<dbReference type="SUPFAM" id="SSF103473">
    <property type="entry name" value="MFS general substrate transporter"/>
    <property type="match status" value="1"/>
</dbReference>
<keyword evidence="2" id="KW-1003">Cell membrane</keyword>
<dbReference type="Gene3D" id="1.20.1250.20">
    <property type="entry name" value="MFS general substrate transporter like domains"/>
    <property type="match status" value="2"/>
</dbReference>
<evidence type="ECO:0000313" key="11">
    <source>
        <dbReference type="Proteomes" id="UP000237378"/>
    </source>
</evidence>
<dbReference type="InterPro" id="IPR011701">
    <property type="entry name" value="MFS"/>
</dbReference>
<keyword evidence="5 8" id="KW-0472">Membrane</keyword>
<evidence type="ECO:0000256" key="6">
    <source>
        <dbReference type="ARBA" id="ARBA00038514"/>
    </source>
</evidence>
<evidence type="ECO:0000256" key="1">
    <source>
        <dbReference type="ARBA" id="ARBA00004651"/>
    </source>
</evidence>
<gene>
    <name evidence="10" type="ORF">BGP82_02465</name>
</gene>
<dbReference type="InterPro" id="IPR000849">
    <property type="entry name" value="Sugar_P_transporter"/>
</dbReference>
<reference evidence="10 11" key="1">
    <citation type="submission" date="2016-08" db="EMBL/GenBank/DDBJ databases">
        <authorList>
            <person name="Seilhamer J.J."/>
        </authorList>
    </citation>
    <scope>NUCLEOTIDE SEQUENCE [LARGE SCALE GENOMIC DNA]</scope>
    <source>
        <strain evidence="10 11">KH-18-2</strain>
    </source>
</reference>
<dbReference type="RefSeq" id="WP_103469135.1">
    <property type="nucleotide sequence ID" value="NZ_JADUCH010000006.1"/>
</dbReference>
<dbReference type="CDD" id="cd17319">
    <property type="entry name" value="MFS_ExuT_GudP_like"/>
    <property type="match status" value="1"/>
</dbReference>
<feature type="transmembrane region" description="Helical" evidence="8">
    <location>
        <begin position="252"/>
        <end position="278"/>
    </location>
</feature>
<evidence type="ECO:0000256" key="5">
    <source>
        <dbReference type="ARBA" id="ARBA00023136"/>
    </source>
</evidence>
<feature type="transmembrane region" description="Helical" evidence="8">
    <location>
        <begin position="326"/>
        <end position="344"/>
    </location>
</feature>
<dbReference type="PANTHER" id="PTHR11662">
    <property type="entry name" value="SOLUTE CARRIER FAMILY 17"/>
    <property type="match status" value="1"/>
</dbReference>
<feature type="transmembrane region" description="Helical" evidence="8">
    <location>
        <begin position="350"/>
        <end position="372"/>
    </location>
</feature>
<comment type="subcellular location">
    <subcellularLocation>
        <location evidence="1">Cell membrane</location>
        <topology evidence="1">Multi-pass membrane protein</topology>
    </subcellularLocation>
</comment>
<keyword evidence="4 8" id="KW-1133">Transmembrane helix</keyword>
<evidence type="ECO:0000256" key="8">
    <source>
        <dbReference type="SAM" id="Phobius"/>
    </source>
</evidence>
<comment type="similarity">
    <text evidence="6">Belongs to the major facilitator superfamily. Phthalate permease family.</text>
</comment>
<dbReference type="PIRSF" id="PIRSF002808">
    <property type="entry name" value="Hexose_phosphate_transp"/>
    <property type="match status" value="1"/>
</dbReference>
<feature type="region of interest" description="Disordered" evidence="7">
    <location>
        <begin position="441"/>
        <end position="462"/>
    </location>
</feature>
<evidence type="ECO:0000259" key="9">
    <source>
        <dbReference type="PROSITE" id="PS50850"/>
    </source>
</evidence>
<accession>A0A2S3XCL7</accession>
<sequence>MKKIHSLRRFIAEHRRHEVIALLFVMMIINQGDRATLSIAGASLADEMGLGHAQMGWLFSAFAWAYMLLQLPGGLAIDRFGSIRVLGLAIVAWSLFTGLIGTVAMMPVGLAFVAVFALRFLVGAAEAPCFPANSKIVSMWFPTAERGTATAIFNSSQYFAAVVFTPLLAWVSTRWGWPWVFYVMGVAGVAMGVVFIRRIKAPVEHPTLTAVELEAMRLGGASLREHASSRPPGQGWRDTWTRARGLLRQRMFLGIYLAQFCISTLTFFFLTWFPVYLVQQRGLSLLDAGLLAAVPAICGFVGGITGGMASDWMLRKGMSLTLARKLPIFIGMALSMSMILCNYVETNLLIVLFMALAFFGKGVGALGWAIIADVSPKDSIGMNGAIFNTFGSLAGIVTPVVIGYMVQSMHSFNGALVYVALNAVGAFVSYLLIVGPLQRPDDNSNPQDRDRPAPSLKPATAR</sequence>
<dbReference type="AlphaFoldDB" id="A0A2S3XCL7"/>
<feature type="transmembrane region" description="Helical" evidence="8">
    <location>
        <begin position="177"/>
        <end position="196"/>
    </location>
</feature>
<feature type="domain" description="Major facilitator superfamily (MFS) profile" evidence="9">
    <location>
        <begin position="19"/>
        <end position="437"/>
    </location>
</feature>
<dbReference type="PROSITE" id="PS50850">
    <property type="entry name" value="MFS"/>
    <property type="match status" value="1"/>
</dbReference>
<proteinExistence type="inferred from homology"/>
<feature type="transmembrane region" description="Helical" evidence="8">
    <location>
        <begin position="85"/>
        <end position="104"/>
    </location>
</feature>
<protein>
    <submittedName>
        <fullName evidence="10">Glucarate transporter</fullName>
    </submittedName>
</protein>
<evidence type="ECO:0000256" key="7">
    <source>
        <dbReference type="SAM" id="MobiDB-lite"/>
    </source>
</evidence>
<feature type="transmembrane region" description="Helical" evidence="8">
    <location>
        <begin position="412"/>
        <end position="433"/>
    </location>
</feature>
<dbReference type="EMBL" id="MING01000019">
    <property type="protein sequence ID" value="POG13335.1"/>
    <property type="molecule type" value="Genomic_DNA"/>
</dbReference>
<name>A0A2S3XCL7_PSEPU</name>